<evidence type="ECO:0000313" key="2">
    <source>
        <dbReference type="EMBL" id="KAJ5075304.1"/>
    </source>
</evidence>
<comment type="caution">
    <text evidence="2">The sequence shown here is derived from an EMBL/GenBank/DDBJ whole genome shotgun (WGS) entry which is preliminary data.</text>
</comment>
<evidence type="ECO:0000259" key="1">
    <source>
        <dbReference type="SMART" id="SM00651"/>
    </source>
</evidence>
<dbReference type="Proteomes" id="UP001149090">
    <property type="component" value="Unassembled WGS sequence"/>
</dbReference>
<protein>
    <submittedName>
        <fullName evidence="2">Lsm1</fullName>
    </submittedName>
</protein>
<feature type="domain" description="Sm" evidence="1">
    <location>
        <begin position="10"/>
        <end position="79"/>
    </location>
</feature>
<reference evidence="2" key="1">
    <citation type="submission" date="2022-10" db="EMBL/GenBank/DDBJ databases">
        <title>Novel sulphate-reducing endosymbionts in the free-living metamonad Anaeramoeba.</title>
        <authorList>
            <person name="Jerlstrom-Hultqvist J."/>
            <person name="Cepicka I."/>
            <person name="Gallot-Lavallee L."/>
            <person name="Salas-Leiva D."/>
            <person name="Curtis B.A."/>
            <person name="Zahonova K."/>
            <person name="Pipaliya S."/>
            <person name="Dacks J."/>
            <person name="Roger A.J."/>
        </authorList>
    </citation>
    <scope>NUCLEOTIDE SEQUENCE</scope>
    <source>
        <strain evidence="2">BMAN</strain>
    </source>
</reference>
<sequence length="134" mass="15855">MQNIDFNLLESLANFIGKEVLVYCGQQIYEGTLVSFDQYLGVILKNSIQRTFFRNFYSEEDYGNDLCIISGRDIQIISLFEKLKVDEMLKNFEKLQTFDLVKKRKEIIQEEPKKQPDDKIFRELFGNFGLDFEN</sequence>
<organism evidence="2 3">
    <name type="scientific">Anaeramoeba ignava</name>
    <name type="common">Anaerobic marine amoeba</name>
    <dbReference type="NCBI Taxonomy" id="1746090"/>
    <lineage>
        <taxon>Eukaryota</taxon>
        <taxon>Metamonada</taxon>
        <taxon>Anaeramoebidae</taxon>
        <taxon>Anaeramoeba</taxon>
    </lineage>
</organism>
<keyword evidence="3" id="KW-1185">Reference proteome</keyword>
<dbReference type="EMBL" id="JAPDFW010000065">
    <property type="protein sequence ID" value="KAJ5075304.1"/>
    <property type="molecule type" value="Genomic_DNA"/>
</dbReference>
<dbReference type="AlphaFoldDB" id="A0A9Q0LMV5"/>
<accession>A0A9Q0LMV5</accession>
<name>A0A9Q0LMV5_ANAIG</name>
<proteinExistence type="predicted"/>
<dbReference type="Pfam" id="PF01423">
    <property type="entry name" value="LSM"/>
    <property type="match status" value="1"/>
</dbReference>
<dbReference type="InterPro" id="IPR001163">
    <property type="entry name" value="Sm_dom_euk/arc"/>
</dbReference>
<dbReference type="OrthoDB" id="10263346at2759"/>
<evidence type="ECO:0000313" key="3">
    <source>
        <dbReference type="Proteomes" id="UP001149090"/>
    </source>
</evidence>
<dbReference type="SUPFAM" id="SSF50182">
    <property type="entry name" value="Sm-like ribonucleoproteins"/>
    <property type="match status" value="1"/>
</dbReference>
<dbReference type="SMART" id="SM00651">
    <property type="entry name" value="Sm"/>
    <property type="match status" value="1"/>
</dbReference>
<dbReference type="Gene3D" id="2.30.30.100">
    <property type="match status" value="1"/>
</dbReference>
<gene>
    <name evidence="2" type="ORF">M0811_07274</name>
</gene>
<dbReference type="InterPro" id="IPR010920">
    <property type="entry name" value="LSM_dom_sf"/>
</dbReference>